<dbReference type="Pfam" id="PF00566">
    <property type="entry name" value="RabGAP-TBC"/>
    <property type="match status" value="1"/>
</dbReference>
<dbReference type="InterPro" id="IPR000195">
    <property type="entry name" value="Rab-GAP-TBC_dom"/>
</dbReference>
<dbReference type="Gene3D" id="1.10.472.80">
    <property type="entry name" value="Ypt/Rab-GAP domain of gyp1p, domain 3"/>
    <property type="match status" value="1"/>
</dbReference>
<name>A0A0H5QLX0_9EUKA</name>
<keyword evidence="10" id="KW-0966">Cell projection</keyword>
<evidence type="ECO:0000256" key="10">
    <source>
        <dbReference type="ARBA" id="ARBA00023273"/>
    </source>
</evidence>
<dbReference type="InterPro" id="IPR036322">
    <property type="entry name" value="WD40_repeat_dom_sf"/>
</dbReference>
<evidence type="ECO:0000256" key="11">
    <source>
        <dbReference type="ARBA" id="ARBA00034464"/>
    </source>
</evidence>
<keyword evidence="4" id="KW-0963">Cytoplasm</keyword>
<dbReference type="PANTHER" id="PTHR19853">
    <property type="entry name" value="WD REPEAT CONTAINING PROTEIN 3 WDR3"/>
    <property type="match status" value="1"/>
</dbReference>
<comment type="function">
    <text evidence="11">Molecular adapter which is involved in cilium biogenesis. Part of a functional complex including OFD1 a centriolar protein involved in cilium assembly. Could regulate the cAMP-dependent phosphorylation of OFD1, and its subsequent ubiquitination by PJA2 which ultimately leads to its proteasomal degradation.</text>
</comment>
<dbReference type="InterPro" id="IPR035969">
    <property type="entry name" value="Rab-GAP_TBC_sf"/>
</dbReference>
<feature type="coiled-coil region" evidence="13">
    <location>
        <begin position="721"/>
        <end position="765"/>
    </location>
</feature>
<dbReference type="GO" id="GO:0036064">
    <property type="term" value="C:ciliary basal body"/>
    <property type="evidence" value="ECO:0007669"/>
    <property type="project" value="TreeGrafter"/>
</dbReference>
<dbReference type="PROSITE" id="PS50082">
    <property type="entry name" value="WD_REPEATS_2"/>
    <property type="match status" value="1"/>
</dbReference>
<keyword evidence="7" id="KW-0970">Cilium biogenesis/degradation</keyword>
<dbReference type="InterPro" id="IPR015943">
    <property type="entry name" value="WD40/YVTN_repeat-like_dom_sf"/>
</dbReference>
<evidence type="ECO:0000256" key="14">
    <source>
        <dbReference type="SAM" id="MobiDB-lite"/>
    </source>
</evidence>
<evidence type="ECO:0000256" key="8">
    <source>
        <dbReference type="ARBA" id="ARBA00023054"/>
    </source>
</evidence>
<dbReference type="GO" id="GO:0060271">
    <property type="term" value="P:cilium assembly"/>
    <property type="evidence" value="ECO:0007669"/>
    <property type="project" value="TreeGrafter"/>
</dbReference>
<organism evidence="16">
    <name type="scientific">Spongospora subterranea</name>
    <dbReference type="NCBI Taxonomy" id="70186"/>
    <lineage>
        <taxon>Eukaryota</taxon>
        <taxon>Sar</taxon>
        <taxon>Rhizaria</taxon>
        <taxon>Endomyxa</taxon>
        <taxon>Phytomyxea</taxon>
        <taxon>Plasmodiophorida</taxon>
        <taxon>Plasmodiophoridae</taxon>
        <taxon>Spongospora</taxon>
    </lineage>
</organism>
<feature type="region of interest" description="Disordered" evidence="14">
    <location>
        <begin position="391"/>
        <end position="432"/>
    </location>
</feature>
<feature type="compositionally biased region" description="Basic and acidic residues" evidence="14">
    <location>
        <begin position="810"/>
        <end position="835"/>
    </location>
</feature>
<dbReference type="Pfam" id="PF00400">
    <property type="entry name" value="WD40"/>
    <property type="match status" value="1"/>
</dbReference>
<dbReference type="PROSITE" id="PS50086">
    <property type="entry name" value="TBC_RABGAP"/>
    <property type="match status" value="1"/>
</dbReference>
<evidence type="ECO:0000256" key="1">
    <source>
        <dbReference type="ARBA" id="ARBA00004120"/>
    </source>
</evidence>
<evidence type="ECO:0000313" key="16">
    <source>
        <dbReference type="EMBL" id="CRZ03165.1"/>
    </source>
</evidence>
<proteinExistence type="predicted"/>
<dbReference type="EMBL" id="HACM01002723">
    <property type="protein sequence ID" value="CRZ03165.1"/>
    <property type="molecule type" value="Transcribed_RNA"/>
</dbReference>
<evidence type="ECO:0000256" key="2">
    <source>
        <dbReference type="ARBA" id="ARBA00004607"/>
    </source>
</evidence>
<comment type="subcellular location">
    <subcellularLocation>
        <location evidence="1">Cytoplasm</location>
        <location evidence="1">Cytoskeleton</location>
        <location evidence="1">Cilium basal body</location>
    </subcellularLocation>
    <subcellularLocation>
        <location evidence="2">Cytoplasm</location>
        <location evidence="2">Cytoskeleton</location>
        <location evidence="2">Microtubule organizing center</location>
        <location evidence="2">Centrosome</location>
        <location evidence="2">Centriolar satellite</location>
    </subcellularLocation>
</comment>
<dbReference type="SMART" id="SM00320">
    <property type="entry name" value="WD40"/>
    <property type="match status" value="7"/>
</dbReference>
<dbReference type="Gene3D" id="2.130.10.10">
    <property type="entry name" value="YVTN repeat-like/Quinoprotein amine dehydrogenase"/>
    <property type="match status" value="2"/>
</dbReference>
<feature type="repeat" description="WD" evidence="12">
    <location>
        <begin position="122"/>
        <end position="162"/>
    </location>
</feature>
<evidence type="ECO:0000259" key="15">
    <source>
        <dbReference type="PROSITE" id="PS50086"/>
    </source>
</evidence>
<reference evidence="16" key="1">
    <citation type="submission" date="2015-04" db="EMBL/GenBank/DDBJ databases">
        <title>The genome sequence of the plant pathogenic Rhizarian Plasmodiophora brassicae reveals insights in its biotrophic life cycle and the origin of chitin synthesis.</title>
        <authorList>
            <person name="Schwelm A."/>
            <person name="Fogelqvist J."/>
            <person name="Knaust A."/>
            <person name="Julke S."/>
            <person name="Lilja T."/>
            <person name="Dhandapani V."/>
            <person name="Bonilla-Rosso G."/>
            <person name="Karlsson M."/>
            <person name="Shevchenko A."/>
            <person name="Choi S.R."/>
            <person name="Kim H.G."/>
            <person name="Park J.Y."/>
            <person name="Lim Y.P."/>
            <person name="Ludwig-Muller J."/>
            <person name="Dixelius C."/>
        </authorList>
    </citation>
    <scope>NUCLEOTIDE SEQUENCE</scope>
    <source>
        <tissue evidence="16">Potato root galls</tissue>
    </source>
</reference>
<dbReference type="InterPro" id="IPR051570">
    <property type="entry name" value="TBC1_cilium_biogenesis"/>
</dbReference>
<evidence type="ECO:0000256" key="13">
    <source>
        <dbReference type="SAM" id="Coils"/>
    </source>
</evidence>
<keyword evidence="8 13" id="KW-0175">Coiled coil</keyword>
<dbReference type="PANTHER" id="PTHR19853:SF1">
    <property type="entry name" value="TBC1 DOMAIN FAMILY MEMBER 31"/>
    <property type="match status" value="1"/>
</dbReference>
<feature type="coiled-coil region" evidence="13">
    <location>
        <begin position="960"/>
        <end position="1061"/>
    </location>
</feature>
<feature type="compositionally biased region" description="Polar residues" evidence="14">
    <location>
        <begin position="422"/>
        <end position="432"/>
    </location>
</feature>
<keyword evidence="5 12" id="KW-0853">WD repeat</keyword>
<feature type="region of interest" description="Disordered" evidence="14">
    <location>
        <begin position="809"/>
        <end position="835"/>
    </location>
</feature>
<feature type="domain" description="Rab-GAP TBC" evidence="15">
    <location>
        <begin position="453"/>
        <end position="628"/>
    </location>
</feature>
<evidence type="ECO:0000256" key="9">
    <source>
        <dbReference type="ARBA" id="ARBA00023212"/>
    </source>
</evidence>
<sequence>MQPDQTAGVARVHIEGQGGRIWPRAPCPSPSGLLTVICPGLRASISVLKFNDRGDKFTLGDTRGNIYLFHALQNRFSLVCRAGACPSAIAPSPSPLSIVAIAFDDGTIRILDTEGSSTSATLRGHRAKVVFLSFHPTGQFLASTSKDRVIIWDAREWRRIRTLETTSSPLFQTTYGPSGATIFTSVTDEGIIAWDSVKFKMLYQLGKTKLGRNSNLEVDATCFAINSANKYLIAGGNSPYIYLWSIDIQCLLRIAVMPSTVRHSIQVRFLPDGECAMVLGDDGVLLVFNVLSLKVLLTIKESHKAIQGFEISSGGNYCACLMSDGSVFLFDMNRAFEEEARLFKLKIKGGESEADAIARLGSLPVFDQNTMEEFTSPTTKDSKIISSADQNRFSIEQSDNDEDGYDKSRKDSSKSTDRSMNDSESSALTSRIQSKNKLMDPAKLKSLLRAYGEYPAEYRNVIWRFLLRLPENHDQFASFEQKGTHIALKNIHEKFPLQDRRLFRRLTQVLSAIYHWSPIFSEVEFLPALVFPFLRLFPSDNTVCFEIVISILLNWGRHWFEYFPNPPISMLKEIEDILRYHDSPLLAHFMSLGVEASDYAWPLIHTLFTEVFTKTDWLVFFDHLVSNRPSFAHFMVVAYLRHFRASLMTMQSHKSIETFLRHSNSNGAKVGKLIQEAYVLRKNTPKHLRPEEEPWTPINSGYYPEFSNYPKFVVDYQLKERQRIQQDVDEIESKKLTLEELQKKTEELERERTSWLHQLESLRNAEIERRARWVQEEDSRMRERQRLDRQALSRRKEQIDAMAVTVQARRRAEQDQRMAEEKRAQDEESQRRSRVEYELDQRLEEEALLNLEFQMKQTMIQTETEQQRQEESQKRRQILEQNKKARELKMAKLTEQWKIEDEERRIRQQVIQETKDRISKFNVAMQEQQIIENLTLLDELDQEMAIARVERERRLRHLAQEELERAVDIEEEQQKRTELLNQEEKRGKLELLEQERRWRERVALEREQILKAEKSRAALEVEKRAQRLQQMEREQRQRIFQEELRKRHLQEKNKLIEEEKEMETVLLSVDDEARRSRQLELEMKWKDEQMQEQMAFQKILKEAESQIIEDERKRYAGLQDQMRLKFQHEEEEIEKEHRAALSELVSNREKTFAAKNVQWRNSVRSENNRAAEAEYKANMEKHRQSKQSFQTVKLEAELRANEPSLPSSLDSKSVGSLRAEFQDLIGKQNDAIGHKQQAGEEVLVRPEISEQTLDEQAENVLQQHQQFRISSLQVPVSRELQQ</sequence>
<dbReference type="SUPFAM" id="SSF47923">
    <property type="entry name" value="Ypt/Rab-GAP domain of gyp1p"/>
    <property type="match status" value="1"/>
</dbReference>
<keyword evidence="6" id="KW-0677">Repeat</keyword>
<evidence type="ECO:0000256" key="12">
    <source>
        <dbReference type="PROSITE-ProRule" id="PRU00221"/>
    </source>
</evidence>
<evidence type="ECO:0000256" key="3">
    <source>
        <dbReference type="ARBA" id="ARBA00014199"/>
    </source>
</evidence>
<evidence type="ECO:0000256" key="7">
    <source>
        <dbReference type="ARBA" id="ARBA00022794"/>
    </source>
</evidence>
<evidence type="ECO:0000256" key="6">
    <source>
        <dbReference type="ARBA" id="ARBA00022737"/>
    </source>
</evidence>
<dbReference type="InterPro" id="IPR001680">
    <property type="entry name" value="WD40_rpt"/>
</dbReference>
<dbReference type="SUPFAM" id="SSF50978">
    <property type="entry name" value="WD40 repeat-like"/>
    <property type="match status" value="1"/>
</dbReference>
<evidence type="ECO:0000256" key="4">
    <source>
        <dbReference type="ARBA" id="ARBA00022490"/>
    </source>
</evidence>
<accession>A0A0H5QLX0</accession>
<protein>
    <recommendedName>
        <fullName evidence="3">TBC1 domain family member 31</fullName>
    </recommendedName>
</protein>
<keyword evidence="9" id="KW-0206">Cytoskeleton</keyword>
<feature type="coiled-coil region" evidence="13">
    <location>
        <begin position="868"/>
        <end position="896"/>
    </location>
</feature>
<feature type="compositionally biased region" description="Basic and acidic residues" evidence="14">
    <location>
        <begin position="405"/>
        <end position="421"/>
    </location>
</feature>
<dbReference type="GO" id="GO:0034451">
    <property type="term" value="C:centriolar satellite"/>
    <property type="evidence" value="ECO:0007669"/>
    <property type="project" value="UniProtKB-SubCell"/>
</dbReference>
<evidence type="ECO:0000256" key="5">
    <source>
        <dbReference type="ARBA" id="ARBA00022574"/>
    </source>
</evidence>